<dbReference type="AlphaFoldDB" id="X1G5N3"/>
<evidence type="ECO:0000313" key="1">
    <source>
        <dbReference type="EMBL" id="GAH40140.1"/>
    </source>
</evidence>
<organism evidence="1">
    <name type="scientific">marine sediment metagenome</name>
    <dbReference type="NCBI Taxonomy" id="412755"/>
    <lineage>
        <taxon>unclassified sequences</taxon>
        <taxon>metagenomes</taxon>
        <taxon>ecological metagenomes</taxon>
    </lineage>
</organism>
<feature type="non-terminal residue" evidence="1">
    <location>
        <position position="1"/>
    </location>
</feature>
<protein>
    <submittedName>
        <fullName evidence="1">Uncharacterized protein</fullName>
    </submittedName>
</protein>
<gene>
    <name evidence="1" type="ORF">S03H2_18625</name>
</gene>
<dbReference type="EMBL" id="BARU01009675">
    <property type="protein sequence ID" value="GAH40140.1"/>
    <property type="molecule type" value="Genomic_DNA"/>
</dbReference>
<comment type="caution">
    <text evidence="1">The sequence shown here is derived from an EMBL/GenBank/DDBJ whole genome shotgun (WGS) entry which is preliminary data.</text>
</comment>
<name>X1G5N3_9ZZZZ</name>
<reference evidence="1" key="1">
    <citation type="journal article" date="2014" name="Front. Microbiol.">
        <title>High frequency of phylogenetically diverse reductive dehalogenase-homologous genes in deep subseafloor sedimentary metagenomes.</title>
        <authorList>
            <person name="Kawai M."/>
            <person name="Futagami T."/>
            <person name="Toyoda A."/>
            <person name="Takaki Y."/>
            <person name="Nishi S."/>
            <person name="Hori S."/>
            <person name="Arai W."/>
            <person name="Tsubouchi T."/>
            <person name="Morono Y."/>
            <person name="Uchiyama I."/>
            <person name="Ito T."/>
            <person name="Fujiyama A."/>
            <person name="Inagaki F."/>
            <person name="Takami H."/>
        </authorList>
    </citation>
    <scope>NUCLEOTIDE SEQUENCE</scope>
    <source>
        <strain evidence="1">Expedition CK06-06</strain>
    </source>
</reference>
<sequence>CIADSKECDITFGRGEYIGVWHKINAGKIQACPARTGGTMAFDHKEGLRNIDIADHKFNVVESMEGENDQT</sequence>
<proteinExistence type="predicted"/>
<accession>X1G5N3</accession>